<reference evidence="5 6" key="1">
    <citation type="journal article" date="2018" name="Nat. Ecol. Evol.">
        <title>Shark genomes provide insights into elasmobranch evolution and the origin of vertebrates.</title>
        <authorList>
            <person name="Hara Y"/>
            <person name="Yamaguchi K"/>
            <person name="Onimaru K"/>
            <person name="Kadota M"/>
            <person name="Koyanagi M"/>
            <person name="Keeley SD"/>
            <person name="Tatsumi K"/>
            <person name="Tanaka K"/>
            <person name="Motone F"/>
            <person name="Kageyama Y"/>
            <person name="Nozu R"/>
            <person name="Adachi N"/>
            <person name="Nishimura O"/>
            <person name="Nakagawa R"/>
            <person name="Tanegashima C"/>
            <person name="Kiyatake I"/>
            <person name="Matsumoto R"/>
            <person name="Murakumo K"/>
            <person name="Nishida K"/>
            <person name="Terakita A"/>
            <person name="Kuratani S"/>
            <person name="Sato K"/>
            <person name="Hyodo S Kuraku.S."/>
        </authorList>
    </citation>
    <scope>NUCLEOTIDE SEQUENCE [LARGE SCALE GENOMIC DNA]</scope>
</reference>
<proteinExistence type="predicted"/>
<dbReference type="Pfam" id="PF00083">
    <property type="entry name" value="Sugar_tr"/>
    <property type="match status" value="1"/>
</dbReference>
<gene>
    <name evidence="5" type="ORF">scyTo_0023537</name>
</gene>
<keyword evidence="4" id="KW-0472">Membrane</keyword>
<dbReference type="AlphaFoldDB" id="A0A401QCN1"/>
<evidence type="ECO:0000256" key="1">
    <source>
        <dbReference type="ARBA" id="ARBA00004370"/>
    </source>
</evidence>
<dbReference type="GO" id="GO:0016020">
    <property type="term" value="C:membrane"/>
    <property type="evidence" value="ECO:0007669"/>
    <property type="project" value="UniProtKB-SubCell"/>
</dbReference>
<evidence type="ECO:0000313" key="6">
    <source>
        <dbReference type="Proteomes" id="UP000288216"/>
    </source>
</evidence>
<dbReference type="STRING" id="75743.A0A401QCN1"/>
<organism evidence="5 6">
    <name type="scientific">Scyliorhinus torazame</name>
    <name type="common">Cloudy catshark</name>
    <name type="synonym">Catulus torazame</name>
    <dbReference type="NCBI Taxonomy" id="75743"/>
    <lineage>
        <taxon>Eukaryota</taxon>
        <taxon>Metazoa</taxon>
        <taxon>Chordata</taxon>
        <taxon>Craniata</taxon>
        <taxon>Vertebrata</taxon>
        <taxon>Chondrichthyes</taxon>
        <taxon>Elasmobranchii</taxon>
        <taxon>Galeomorphii</taxon>
        <taxon>Galeoidea</taxon>
        <taxon>Carcharhiniformes</taxon>
        <taxon>Scyliorhinidae</taxon>
        <taxon>Scyliorhinus</taxon>
    </lineage>
</organism>
<comment type="subcellular location">
    <subcellularLocation>
        <location evidence="1">Membrane</location>
    </subcellularLocation>
</comment>
<dbReference type="OrthoDB" id="3936150at2759"/>
<evidence type="ECO:0000256" key="4">
    <source>
        <dbReference type="ARBA" id="ARBA00023136"/>
    </source>
</evidence>
<comment type="caution">
    <text evidence="5">The sequence shown here is derived from an EMBL/GenBank/DDBJ whole genome shotgun (WGS) entry which is preliminary data.</text>
</comment>
<evidence type="ECO:0000256" key="2">
    <source>
        <dbReference type="ARBA" id="ARBA00022692"/>
    </source>
</evidence>
<keyword evidence="3" id="KW-1133">Transmembrane helix</keyword>
<evidence type="ECO:0008006" key="7">
    <source>
        <dbReference type="Google" id="ProtNLM"/>
    </source>
</evidence>
<dbReference type="Proteomes" id="UP000288216">
    <property type="component" value="Unassembled WGS sequence"/>
</dbReference>
<dbReference type="InterPro" id="IPR005828">
    <property type="entry name" value="MFS_sugar_transport-like"/>
</dbReference>
<evidence type="ECO:0000256" key="3">
    <source>
        <dbReference type="ARBA" id="ARBA00022989"/>
    </source>
</evidence>
<protein>
    <recommendedName>
        <fullName evidence="7">Major facilitator superfamily (MFS) profile domain-containing protein</fullName>
    </recommendedName>
</protein>
<evidence type="ECO:0000313" key="5">
    <source>
        <dbReference type="EMBL" id="GCB83123.1"/>
    </source>
</evidence>
<keyword evidence="6" id="KW-1185">Reference proteome</keyword>
<dbReference type="Gene3D" id="1.10.286.90">
    <property type="entry name" value="MFS transporter, transmembrane helix TM10b"/>
    <property type="match status" value="1"/>
</dbReference>
<dbReference type="EMBL" id="BFAA01030404">
    <property type="protein sequence ID" value="GCB83123.1"/>
    <property type="molecule type" value="Genomic_DNA"/>
</dbReference>
<name>A0A401QCN1_SCYTO</name>
<feature type="non-terminal residue" evidence="5">
    <location>
        <position position="1"/>
    </location>
</feature>
<dbReference type="GO" id="GO:0022857">
    <property type="term" value="F:transmembrane transporter activity"/>
    <property type="evidence" value="ECO:0007669"/>
    <property type="project" value="InterPro"/>
</dbReference>
<keyword evidence="2" id="KW-0812">Transmembrane</keyword>
<accession>A0A401QCN1</accession>
<sequence length="77" mass="8835">CVPESPRWLLTKGRVKQAEAILKNAARINGITYHGAIFQTTGRNTDPVDRNQHTHSYLDLIITPNIRNITIISFFMW</sequence>